<keyword evidence="2" id="KW-1185">Reference proteome</keyword>
<dbReference type="OrthoDB" id="2938304at2759"/>
<evidence type="ECO:0008006" key="3">
    <source>
        <dbReference type="Google" id="ProtNLM"/>
    </source>
</evidence>
<dbReference type="Proteomes" id="UP000623467">
    <property type="component" value="Unassembled WGS sequence"/>
</dbReference>
<reference evidence="1" key="1">
    <citation type="submission" date="2020-05" db="EMBL/GenBank/DDBJ databases">
        <title>Mycena genomes resolve the evolution of fungal bioluminescence.</title>
        <authorList>
            <person name="Tsai I.J."/>
        </authorList>
    </citation>
    <scope>NUCLEOTIDE SEQUENCE</scope>
    <source>
        <strain evidence="1">160909Yilan</strain>
    </source>
</reference>
<sequence>MAFVELQDHECAAGAAPPIPLRTHSHSSGRIARRNLHAQFASLSFRPLYTFGTLFGYRTSAAIGGRLQPASPDYGPGPYMWCFSQRRVSEEMENYLDGLRTWLARSEPLSIPISIRGMRQGSWLSESSSRSTEELLRVASRWRLLRFATSAPSSLVQRLAGGRFDALEELVLRYLLLEDSSFDPTNILSFTRAPRLRKLTVDSACRIPMPWAQLTDVSLTNRASPEVFLDIISQCTNVVRASVVTTGSSVFVPARADVVVLDHLRILSITWSGEEVHHMLFLDCLSAPVLDELHLRYYRLDGDPGLVWSEMTFTAFQLRSPNISKLKMEGDGIAVQYNALIATLQHAPSLTDLSVIDCCTNRDALIYALHYTDGIEQPLVPCLHTLALADVNMTGLYGRWQDHLPRAFASRWWTDAELATRSQTPAVARWRQIRIRDDSTRAGFQCSPVFRRAMEDLRHAGLIVDLVEYGSWNAVW</sequence>
<gene>
    <name evidence="1" type="ORF">MSAN_01385600</name>
</gene>
<dbReference type="AlphaFoldDB" id="A0A8H7D0A4"/>
<evidence type="ECO:0000313" key="2">
    <source>
        <dbReference type="Proteomes" id="UP000623467"/>
    </source>
</evidence>
<dbReference type="SUPFAM" id="SSF52047">
    <property type="entry name" value="RNI-like"/>
    <property type="match status" value="1"/>
</dbReference>
<comment type="caution">
    <text evidence="1">The sequence shown here is derived from an EMBL/GenBank/DDBJ whole genome shotgun (WGS) entry which is preliminary data.</text>
</comment>
<dbReference type="Gene3D" id="3.80.10.10">
    <property type="entry name" value="Ribonuclease Inhibitor"/>
    <property type="match status" value="1"/>
</dbReference>
<organism evidence="1 2">
    <name type="scientific">Mycena sanguinolenta</name>
    <dbReference type="NCBI Taxonomy" id="230812"/>
    <lineage>
        <taxon>Eukaryota</taxon>
        <taxon>Fungi</taxon>
        <taxon>Dikarya</taxon>
        <taxon>Basidiomycota</taxon>
        <taxon>Agaricomycotina</taxon>
        <taxon>Agaricomycetes</taxon>
        <taxon>Agaricomycetidae</taxon>
        <taxon>Agaricales</taxon>
        <taxon>Marasmiineae</taxon>
        <taxon>Mycenaceae</taxon>
        <taxon>Mycena</taxon>
    </lineage>
</organism>
<protein>
    <recommendedName>
        <fullName evidence="3">F-box domain protein</fullName>
    </recommendedName>
</protein>
<name>A0A8H7D0A4_9AGAR</name>
<dbReference type="EMBL" id="JACAZH010000011">
    <property type="protein sequence ID" value="KAF7354717.1"/>
    <property type="molecule type" value="Genomic_DNA"/>
</dbReference>
<evidence type="ECO:0000313" key="1">
    <source>
        <dbReference type="EMBL" id="KAF7354717.1"/>
    </source>
</evidence>
<proteinExistence type="predicted"/>
<accession>A0A8H7D0A4</accession>
<dbReference type="InterPro" id="IPR032675">
    <property type="entry name" value="LRR_dom_sf"/>
</dbReference>